<evidence type="ECO:0000313" key="2">
    <source>
        <dbReference type="Proteomes" id="UP000509667"/>
    </source>
</evidence>
<dbReference type="EMBL" id="CP058910">
    <property type="protein sequence ID" value="QLH76934.1"/>
    <property type="molecule type" value="Genomic_DNA"/>
</dbReference>
<sequence length="62" mass="6529">MTERRPSRSLASVVPGTRPNTPKRNIIVLLTYLLLLATAFSGMTAAADLLLAGAFAGTQTVI</sequence>
<proteinExistence type="predicted"/>
<dbReference type="AlphaFoldDB" id="A0A7D5TMY8"/>
<gene>
    <name evidence="1" type="ORF">HZS55_06335</name>
</gene>
<reference evidence="1 2" key="1">
    <citation type="submission" date="2020-07" db="EMBL/GenBank/DDBJ databases">
        <title>Halosimplex pelagicum sp. nov. and Halosimplex rubrum sp. nov., isolated from salted brown alga Laminaria, and emended description of the genus Halosimplex.</title>
        <authorList>
            <person name="Cui H."/>
        </authorList>
    </citation>
    <scope>NUCLEOTIDE SEQUENCE [LARGE SCALE GENOMIC DNA]</scope>
    <source>
        <strain evidence="1 2">R27</strain>
    </source>
</reference>
<dbReference type="GeneID" id="56077464"/>
<keyword evidence="2" id="KW-1185">Reference proteome</keyword>
<protein>
    <submittedName>
        <fullName evidence="1">Uncharacterized protein</fullName>
    </submittedName>
</protein>
<dbReference type="RefSeq" id="WP_179910868.1">
    <property type="nucleotide sequence ID" value="NZ_CP058910.1"/>
</dbReference>
<evidence type="ECO:0000313" key="1">
    <source>
        <dbReference type="EMBL" id="QLH76934.1"/>
    </source>
</evidence>
<accession>A0A7D5TMY8</accession>
<dbReference type="Proteomes" id="UP000509667">
    <property type="component" value="Chromosome"/>
</dbReference>
<name>A0A7D5TMY8_9EURY</name>
<dbReference type="KEGG" id="hrr:HZS55_06335"/>
<organism evidence="1 2">
    <name type="scientific">Halosimplex rubrum</name>
    <dbReference type="NCBI Taxonomy" id="869889"/>
    <lineage>
        <taxon>Archaea</taxon>
        <taxon>Methanobacteriati</taxon>
        <taxon>Methanobacteriota</taxon>
        <taxon>Stenosarchaea group</taxon>
        <taxon>Halobacteria</taxon>
        <taxon>Halobacteriales</taxon>
        <taxon>Haloarculaceae</taxon>
        <taxon>Halosimplex</taxon>
    </lineage>
</organism>